<name>A0A9D7SVD6_9BACT</name>
<dbReference type="NCBIfam" id="TIGR04183">
    <property type="entry name" value="Por_Secre_tail"/>
    <property type="match status" value="1"/>
</dbReference>
<proteinExistence type="predicted"/>
<dbReference type="InterPro" id="IPR026444">
    <property type="entry name" value="Secre_tail"/>
</dbReference>
<evidence type="ECO:0000313" key="3">
    <source>
        <dbReference type="Proteomes" id="UP000808337"/>
    </source>
</evidence>
<accession>A0A9D7SVD6</accession>
<gene>
    <name evidence="2" type="ORF">IPP15_11035</name>
</gene>
<reference evidence="2 3" key="1">
    <citation type="submission" date="2020-10" db="EMBL/GenBank/DDBJ databases">
        <title>Connecting structure to function with the recovery of over 1000 high-quality activated sludge metagenome-assembled genomes encoding full-length rRNA genes using long-read sequencing.</title>
        <authorList>
            <person name="Singleton C.M."/>
            <person name="Petriglieri F."/>
            <person name="Kristensen J.M."/>
            <person name="Kirkegaard R.H."/>
            <person name="Michaelsen T.Y."/>
            <person name="Andersen M.H."/>
            <person name="Karst S.M."/>
            <person name="Dueholm M.S."/>
            <person name="Nielsen P.H."/>
            <person name="Albertsen M."/>
        </authorList>
    </citation>
    <scope>NUCLEOTIDE SEQUENCE [LARGE SCALE GENOMIC DNA]</scope>
    <source>
        <strain evidence="2">Ribe_18-Q3-R11-54_MAXAC.273</strain>
    </source>
</reference>
<evidence type="ECO:0000313" key="2">
    <source>
        <dbReference type="EMBL" id="MBK9982936.1"/>
    </source>
</evidence>
<sequence>MRNWLLIIFSMWFVTLSIAQDPNLKVVATAGNSYTSSSVQLDWTLGEVMIATIENSTTIISQGMHQPMYNITSTKIIPADIGAIQLFPNPTSDFVDIRVGLIKSSDLEIEMTNTSGQLILKKKYIGDKIMDRYFFKDLPQGTYLITIIVVDLSASQTFKIIKTN</sequence>
<dbReference type="Pfam" id="PF18962">
    <property type="entry name" value="Por_Secre_tail"/>
    <property type="match status" value="1"/>
</dbReference>
<feature type="domain" description="Secretion system C-terminal sorting" evidence="1">
    <location>
        <begin position="86"/>
        <end position="148"/>
    </location>
</feature>
<dbReference type="Proteomes" id="UP000808337">
    <property type="component" value="Unassembled WGS sequence"/>
</dbReference>
<dbReference type="AlphaFoldDB" id="A0A9D7SVD6"/>
<organism evidence="2 3">
    <name type="scientific">Candidatus Opimibacter skivensis</name>
    <dbReference type="NCBI Taxonomy" id="2982028"/>
    <lineage>
        <taxon>Bacteria</taxon>
        <taxon>Pseudomonadati</taxon>
        <taxon>Bacteroidota</taxon>
        <taxon>Saprospiria</taxon>
        <taxon>Saprospirales</taxon>
        <taxon>Saprospiraceae</taxon>
        <taxon>Candidatus Opimibacter</taxon>
    </lineage>
</organism>
<protein>
    <submittedName>
        <fullName evidence="2">T9SS type A sorting domain-containing protein</fullName>
    </submittedName>
</protein>
<comment type="caution">
    <text evidence="2">The sequence shown here is derived from an EMBL/GenBank/DDBJ whole genome shotgun (WGS) entry which is preliminary data.</text>
</comment>
<dbReference type="EMBL" id="JADKGY010000008">
    <property type="protein sequence ID" value="MBK9982936.1"/>
    <property type="molecule type" value="Genomic_DNA"/>
</dbReference>
<evidence type="ECO:0000259" key="1">
    <source>
        <dbReference type="Pfam" id="PF18962"/>
    </source>
</evidence>